<dbReference type="EMBL" id="BSXS01005240">
    <property type="protein sequence ID" value="GME84092.1"/>
    <property type="molecule type" value="Genomic_DNA"/>
</dbReference>
<comment type="caution">
    <text evidence="1">The sequence shown here is derived from an EMBL/GenBank/DDBJ whole genome shotgun (WGS) entry which is preliminary data.</text>
</comment>
<organism evidence="1 2">
    <name type="scientific">Ambrosiozyma monospora</name>
    <name type="common">Yeast</name>
    <name type="synonym">Endomycopsis monosporus</name>
    <dbReference type="NCBI Taxonomy" id="43982"/>
    <lineage>
        <taxon>Eukaryota</taxon>
        <taxon>Fungi</taxon>
        <taxon>Dikarya</taxon>
        <taxon>Ascomycota</taxon>
        <taxon>Saccharomycotina</taxon>
        <taxon>Pichiomycetes</taxon>
        <taxon>Pichiales</taxon>
        <taxon>Pichiaceae</taxon>
        <taxon>Ambrosiozyma</taxon>
    </lineage>
</organism>
<keyword evidence="2" id="KW-1185">Reference proteome</keyword>
<proteinExistence type="predicted"/>
<reference evidence="1" key="1">
    <citation type="submission" date="2023-04" db="EMBL/GenBank/DDBJ databases">
        <title>Ambrosiozyma monospora NBRC 10751.</title>
        <authorList>
            <person name="Ichikawa N."/>
            <person name="Sato H."/>
            <person name="Tonouchi N."/>
        </authorList>
    </citation>
    <scope>NUCLEOTIDE SEQUENCE</scope>
    <source>
        <strain evidence="1">NBRC 10751</strain>
    </source>
</reference>
<sequence>MDIINRSRVMETEAAIVRVMKARRTIRHQELVNEVIRLLIQRFKPQPAFIKLRIENLIDSDYLKRDDEERAVYHYLA</sequence>
<evidence type="ECO:0000313" key="2">
    <source>
        <dbReference type="Proteomes" id="UP001165064"/>
    </source>
</evidence>
<evidence type="ECO:0000313" key="1">
    <source>
        <dbReference type="EMBL" id="GME84092.1"/>
    </source>
</evidence>
<accession>A0ACB5T974</accession>
<dbReference type="Proteomes" id="UP001165064">
    <property type="component" value="Unassembled WGS sequence"/>
</dbReference>
<name>A0ACB5T974_AMBMO</name>
<gene>
    <name evidence="1" type="ORF">Amon02_000660800</name>
</gene>
<protein>
    <submittedName>
        <fullName evidence="1">Unnamed protein product</fullName>
    </submittedName>
</protein>